<evidence type="ECO:0000313" key="7">
    <source>
        <dbReference type="Proteomes" id="UP001500416"/>
    </source>
</evidence>
<evidence type="ECO:0000256" key="1">
    <source>
        <dbReference type="ARBA" id="ARBA00000966"/>
    </source>
</evidence>
<dbReference type="InterPro" id="IPR001919">
    <property type="entry name" value="CBD2"/>
</dbReference>
<dbReference type="SMART" id="SM00637">
    <property type="entry name" value="CBD_II"/>
    <property type="match status" value="1"/>
</dbReference>
<dbReference type="EMBL" id="BAAABU010000018">
    <property type="protein sequence ID" value="GAA0250434.1"/>
    <property type="molecule type" value="Genomic_DNA"/>
</dbReference>
<dbReference type="EC" id="3.2.1.4" evidence="4"/>
<comment type="catalytic activity">
    <reaction evidence="1 4">
        <text>Endohydrolysis of (1-&gt;4)-beta-D-glucosidic linkages in cellulose, lichenin and cereal beta-D-glucans.</text>
        <dbReference type="EC" id="3.2.1.4"/>
    </reaction>
</comment>
<dbReference type="Pfam" id="PF00553">
    <property type="entry name" value="CBM_2"/>
    <property type="match status" value="1"/>
</dbReference>
<dbReference type="InterPro" id="IPR001547">
    <property type="entry name" value="Glyco_hydro_5"/>
</dbReference>
<keyword evidence="3 4" id="KW-0326">Glycosidase</keyword>
<keyword evidence="2 4" id="KW-0378">Hydrolase</keyword>
<dbReference type="InterPro" id="IPR012291">
    <property type="entry name" value="CBM2_carb-bd_dom_sf"/>
</dbReference>
<evidence type="ECO:0000256" key="2">
    <source>
        <dbReference type="ARBA" id="ARBA00022801"/>
    </source>
</evidence>
<keyword evidence="4" id="KW-0136">Cellulose degradation</keyword>
<dbReference type="InterPro" id="IPR008965">
    <property type="entry name" value="CBM2/CBM3_carb-bd_dom_sf"/>
</dbReference>
<keyword evidence="4" id="KW-0119">Carbohydrate metabolism</keyword>
<dbReference type="Gene3D" id="2.60.40.290">
    <property type="match status" value="1"/>
</dbReference>
<dbReference type="PROSITE" id="PS51173">
    <property type="entry name" value="CBM2"/>
    <property type="match status" value="1"/>
</dbReference>
<reference evidence="7" key="1">
    <citation type="journal article" date="2019" name="Int. J. Syst. Evol. Microbiol.">
        <title>The Global Catalogue of Microorganisms (GCM) 10K type strain sequencing project: providing services to taxonomists for standard genome sequencing and annotation.</title>
        <authorList>
            <consortium name="The Broad Institute Genomics Platform"/>
            <consortium name="The Broad Institute Genome Sequencing Center for Infectious Disease"/>
            <person name="Wu L."/>
            <person name="Ma J."/>
        </authorList>
    </citation>
    <scope>NUCLEOTIDE SEQUENCE [LARGE SCALE GENOMIC DNA]</scope>
    <source>
        <strain evidence="7">JCM 3380</strain>
    </source>
</reference>
<dbReference type="SUPFAM" id="SSF51445">
    <property type="entry name" value="(Trans)glycosidases"/>
    <property type="match status" value="1"/>
</dbReference>
<comment type="similarity">
    <text evidence="4">Belongs to the glycosyl hydrolase 5 (cellulase A) family.</text>
</comment>
<keyword evidence="4" id="KW-0624">Polysaccharide degradation</keyword>
<evidence type="ECO:0000313" key="6">
    <source>
        <dbReference type="EMBL" id="GAA0250434.1"/>
    </source>
</evidence>
<proteinExistence type="inferred from homology"/>
<evidence type="ECO:0000259" key="5">
    <source>
        <dbReference type="PROSITE" id="PS51173"/>
    </source>
</evidence>
<accession>A0ABP3E557</accession>
<feature type="domain" description="CBM2" evidence="5">
    <location>
        <begin position="100"/>
        <end position="208"/>
    </location>
</feature>
<dbReference type="SUPFAM" id="SSF49384">
    <property type="entry name" value="Carbohydrate-binding domain"/>
    <property type="match status" value="1"/>
</dbReference>
<comment type="caution">
    <text evidence="6">The sequence shown here is derived from an EMBL/GenBank/DDBJ whole genome shotgun (WGS) entry which is preliminary data.</text>
</comment>
<evidence type="ECO:0000256" key="3">
    <source>
        <dbReference type="ARBA" id="ARBA00023295"/>
    </source>
</evidence>
<dbReference type="Proteomes" id="UP001500416">
    <property type="component" value="Unassembled WGS sequence"/>
</dbReference>
<organism evidence="6 7">
    <name type="scientific">Saccharothrix mutabilis subsp. mutabilis</name>
    <dbReference type="NCBI Taxonomy" id="66855"/>
    <lineage>
        <taxon>Bacteria</taxon>
        <taxon>Bacillati</taxon>
        <taxon>Actinomycetota</taxon>
        <taxon>Actinomycetes</taxon>
        <taxon>Pseudonocardiales</taxon>
        <taxon>Pseudonocardiaceae</taxon>
        <taxon>Saccharothrix</taxon>
    </lineage>
</organism>
<gene>
    <name evidence="6" type="ORF">GCM10010492_58250</name>
</gene>
<name>A0ABP3E557_9PSEU</name>
<dbReference type="Pfam" id="PF00150">
    <property type="entry name" value="Cellulase"/>
    <property type="match status" value="1"/>
</dbReference>
<protein>
    <recommendedName>
        <fullName evidence="4">Endoglucanase</fullName>
        <ecNumber evidence="4">3.2.1.4</ecNumber>
    </recommendedName>
</protein>
<sequence>MDSYLSAFVNARLPIIVGEFGHDHSDGNPDENAIMAITRRLGLGYLGWSWSGNGGGVEYLDLVNGFNGSSLTPWGQRFFNGTDGVKATAREASVYGGSTPPPADTTCAVTYRVTNQWTGGFQGEVTVRNTGTSALTGWTLEWTFANGERVTQVWNAVGAQNGNLVTARNESWNATLAPGAAVTPGFTATGTPGTPTAFTLNGSTCARS</sequence>
<evidence type="ECO:0000256" key="4">
    <source>
        <dbReference type="RuleBase" id="RU361153"/>
    </source>
</evidence>
<keyword evidence="7" id="KW-1185">Reference proteome</keyword>
<dbReference type="InterPro" id="IPR017853">
    <property type="entry name" value="GH"/>
</dbReference>
<dbReference type="Gene3D" id="3.20.20.80">
    <property type="entry name" value="Glycosidases"/>
    <property type="match status" value="1"/>
</dbReference>